<evidence type="ECO:0000256" key="6">
    <source>
        <dbReference type="ARBA" id="ARBA00061007"/>
    </source>
</evidence>
<feature type="domain" description="WRKY" evidence="9">
    <location>
        <begin position="299"/>
        <end position="365"/>
    </location>
</feature>
<evidence type="ECO:0000256" key="5">
    <source>
        <dbReference type="ARBA" id="ARBA00023242"/>
    </source>
</evidence>
<dbReference type="Gene3D" id="2.20.25.80">
    <property type="entry name" value="WRKY domain"/>
    <property type="match status" value="1"/>
</dbReference>
<sequence>MDKGWGLTLDSADPISFFTNKPANVLRGSMFPGIGLPVNLNRREEQAAPSPSHENRVVVREVDFFSDKNNSNHQMDSKTSVNTNSIKKENSDQAPSRADFDVNTGLHLSDRPTIQDVILSAAKDKRAKNELGLLQVELEQMNAENQRLRGMLSQVSHNYSTLQMQLMTLMQHQQQQGSTMIVEEDKKHHEAGGPVVPRQFMDLGPNAATETDEPSRSSSEERTPSGSGSPPNHKNETVPFDQNKSNYRDGKAIRREESPESESWVSNKVPKLMNTTNKSVEQASEATMRKARVSVRARSEAPMITDGCQWRKYGQKMAKGNPCPRAYYRCTMAIGCPVRKQVQRCAEDRTILITTYEGTHNHPLPPAAMAMASTTSSAATMLLSGSMSSGDGLMNMNPNFLARAILPCSSSMATISASAPFPTVTLDLTNTPNPLQTQRTPTQFQVPLASGFTRPVPHVFGQALHNQSKFSGLQLSQDMDSVQAPQNTSFSDTLSAATAAITADPNFTAALAAAISSIIGGAQPNNNHANNTTTSTSTTTNTNNTTTSNSNKIGSFPGN</sequence>
<keyword evidence="3" id="KW-0238">DNA-binding</keyword>
<dbReference type="GO" id="GO:0005634">
    <property type="term" value="C:nucleus"/>
    <property type="evidence" value="ECO:0007669"/>
    <property type="project" value="UniProtKB-SubCell"/>
</dbReference>
<accession>A0A4S4D3F5</accession>
<dbReference type="InterPro" id="IPR036576">
    <property type="entry name" value="WRKY_dom_sf"/>
</dbReference>
<dbReference type="SUPFAM" id="SSF118290">
    <property type="entry name" value="WRKY DNA-binding domain"/>
    <property type="match status" value="1"/>
</dbReference>
<keyword evidence="7" id="KW-0175">Coiled coil</keyword>
<dbReference type="PROSITE" id="PS50811">
    <property type="entry name" value="WRKY"/>
    <property type="match status" value="1"/>
</dbReference>
<dbReference type="PANTHER" id="PTHR31429:SF106">
    <property type="entry name" value="WRKY TRANSCRIPTION FACTOR 31-RELATED"/>
    <property type="match status" value="1"/>
</dbReference>
<dbReference type="InterPro" id="IPR003657">
    <property type="entry name" value="WRKY_dom"/>
</dbReference>
<dbReference type="Pfam" id="PF03106">
    <property type="entry name" value="WRKY"/>
    <property type="match status" value="1"/>
</dbReference>
<feature type="region of interest" description="Disordered" evidence="8">
    <location>
        <begin position="185"/>
        <end position="265"/>
    </location>
</feature>
<gene>
    <name evidence="10" type="ORF">TEA_004768</name>
</gene>
<dbReference type="SMART" id="SM00774">
    <property type="entry name" value="WRKY"/>
    <property type="match status" value="1"/>
</dbReference>
<evidence type="ECO:0000313" key="11">
    <source>
        <dbReference type="Proteomes" id="UP000306102"/>
    </source>
</evidence>
<keyword evidence="11" id="KW-1185">Reference proteome</keyword>
<proteinExistence type="inferred from homology"/>
<dbReference type="Proteomes" id="UP000306102">
    <property type="component" value="Unassembled WGS sequence"/>
</dbReference>
<evidence type="ECO:0000256" key="2">
    <source>
        <dbReference type="ARBA" id="ARBA00023015"/>
    </source>
</evidence>
<name>A0A4S4D3F5_CAMSN</name>
<evidence type="ECO:0000256" key="1">
    <source>
        <dbReference type="ARBA" id="ARBA00004123"/>
    </source>
</evidence>
<evidence type="ECO:0000313" key="10">
    <source>
        <dbReference type="EMBL" id="THF96677.1"/>
    </source>
</evidence>
<dbReference type="GO" id="GO:0043565">
    <property type="term" value="F:sequence-specific DNA binding"/>
    <property type="evidence" value="ECO:0007669"/>
    <property type="project" value="InterPro"/>
</dbReference>
<dbReference type="InterPro" id="IPR044810">
    <property type="entry name" value="WRKY_plant"/>
</dbReference>
<evidence type="ECO:0000256" key="4">
    <source>
        <dbReference type="ARBA" id="ARBA00023163"/>
    </source>
</evidence>
<evidence type="ECO:0000256" key="3">
    <source>
        <dbReference type="ARBA" id="ARBA00023125"/>
    </source>
</evidence>
<keyword evidence="5" id="KW-0539">Nucleus</keyword>
<organism evidence="10 11">
    <name type="scientific">Camellia sinensis var. sinensis</name>
    <name type="common">China tea</name>
    <dbReference type="NCBI Taxonomy" id="542762"/>
    <lineage>
        <taxon>Eukaryota</taxon>
        <taxon>Viridiplantae</taxon>
        <taxon>Streptophyta</taxon>
        <taxon>Embryophyta</taxon>
        <taxon>Tracheophyta</taxon>
        <taxon>Spermatophyta</taxon>
        <taxon>Magnoliopsida</taxon>
        <taxon>eudicotyledons</taxon>
        <taxon>Gunneridae</taxon>
        <taxon>Pentapetalae</taxon>
        <taxon>asterids</taxon>
        <taxon>Ericales</taxon>
        <taxon>Theaceae</taxon>
        <taxon>Camellia</taxon>
    </lineage>
</organism>
<reference evidence="10 11" key="1">
    <citation type="journal article" date="2018" name="Proc. Natl. Acad. Sci. U.S.A.">
        <title>Draft genome sequence of Camellia sinensis var. sinensis provides insights into the evolution of the tea genome and tea quality.</title>
        <authorList>
            <person name="Wei C."/>
            <person name="Yang H."/>
            <person name="Wang S."/>
            <person name="Zhao J."/>
            <person name="Liu C."/>
            <person name="Gao L."/>
            <person name="Xia E."/>
            <person name="Lu Y."/>
            <person name="Tai Y."/>
            <person name="She G."/>
            <person name="Sun J."/>
            <person name="Cao H."/>
            <person name="Tong W."/>
            <person name="Gao Q."/>
            <person name="Li Y."/>
            <person name="Deng W."/>
            <person name="Jiang X."/>
            <person name="Wang W."/>
            <person name="Chen Q."/>
            <person name="Zhang S."/>
            <person name="Li H."/>
            <person name="Wu J."/>
            <person name="Wang P."/>
            <person name="Li P."/>
            <person name="Shi C."/>
            <person name="Zheng F."/>
            <person name="Jian J."/>
            <person name="Huang B."/>
            <person name="Shan D."/>
            <person name="Shi M."/>
            <person name="Fang C."/>
            <person name="Yue Y."/>
            <person name="Li F."/>
            <person name="Li D."/>
            <person name="Wei S."/>
            <person name="Han B."/>
            <person name="Jiang C."/>
            <person name="Yin Y."/>
            <person name="Xia T."/>
            <person name="Zhang Z."/>
            <person name="Bennetzen J.L."/>
            <person name="Zhao S."/>
            <person name="Wan X."/>
        </authorList>
    </citation>
    <scope>NUCLEOTIDE SEQUENCE [LARGE SCALE GENOMIC DNA]</scope>
    <source>
        <strain evidence="11">cv. Shuchazao</strain>
        <tissue evidence="10">Leaf</tissue>
    </source>
</reference>
<evidence type="ECO:0000256" key="8">
    <source>
        <dbReference type="SAM" id="MobiDB-lite"/>
    </source>
</evidence>
<dbReference type="GO" id="GO:0003700">
    <property type="term" value="F:DNA-binding transcription factor activity"/>
    <property type="evidence" value="ECO:0007669"/>
    <property type="project" value="InterPro"/>
</dbReference>
<feature type="compositionally biased region" description="Low complexity" evidence="8">
    <location>
        <begin position="521"/>
        <end position="551"/>
    </location>
</feature>
<dbReference type="EMBL" id="SDRB02012786">
    <property type="protein sequence ID" value="THF96677.1"/>
    <property type="molecule type" value="Genomic_DNA"/>
</dbReference>
<feature type="region of interest" description="Disordered" evidence="8">
    <location>
        <begin position="66"/>
        <end position="106"/>
    </location>
</feature>
<dbReference type="AlphaFoldDB" id="A0A4S4D3F5"/>
<dbReference type="FunFam" id="2.20.25.80:FF:000002">
    <property type="entry name" value="probable WRKY transcription factor 31"/>
    <property type="match status" value="1"/>
</dbReference>
<comment type="subcellular location">
    <subcellularLocation>
        <location evidence="1">Nucleus</location>
    </subcellularLocation>
</comment>
<feature type="compositionally biased region" description="Basic and acidic residues" evidence="8">
    <location>
        <begin position="213"/>
        <end position="223"/>
    </location>
</feature>
<comment type="similarity">
    <text evidence="6">Belongs to the WRKY group II-b family.</text>
</comment>
<evidence type="ECO:0000259" key="9">
    <source>
        <dbReference type="PROSITE" id="PS50811"/>
    </source>
</evidence>
<feature type="compositionally biased region" description="Basic and acidic residues" evidence="8">
    <location>
        <begin position="246"/>
        <end position="258"/>
    </location>
</feature>
<protein>
    <recommendedName>
        <fullName evidence="9">WRKY domain-containing protein</fullName>
    </recommendedName>
</protein>
<feature type="coiled-coil region" evidence="7">
    <location>
        <begin position="124"/>
        <end position="158"/>
    </location>
</feature>
<evidence type="ECO:0000256" key="7">
    <source>
        <dbReference type="SAM" id="Coils"/>
    </source>
</evidence>
<feature type="compositionally biased region" description="Polar residues" evidence="8">
    <location>
        <begin position="67"/>
        <end position="85"/>
    </location>
</feature>
<keyword evidence="2" id="KW-0805">Transcription regulation</keyword>
<dbReference type="PANTHER" id="PTHR31429">
    <property type="entry name" value="WRKY TRANSCRIPTION FACTOR 36-RELATED"/>
    <property type="match status" value="1"/>
</dbReference>
<comment type="caution">
    <text evidence="10">The sequence shown here is derived from an EMBL/GenBank/DDBJ whole genome shotgun (WGS) entry which is preliminary data.</text>
</comment>
<keyword evidence="4" id="KW-0804">Transcription</keyword>
<feature type="region of interest" description="Disordered" evidence="8">
    <location>
        <begin position="521"/>
        <end position="559"/>
    </location>
</feature>